<dbReference type="SUPFAM" id="SSF49899">
    <property type="entry name" value="Concanavalin A-like lectins/glucanases"/>
    <property type="match status" value="1"/>
</dbReference>
<evidence type="ECO:0000259" key="2">
    <source>
        <dbReference type="Pfam" id="PF00149"/>
    </source>
</evidence>
<dbReference type="GO" id="GO:0009166">
    <property type="term" value="P:nucleotide catabolic process"/>
    <property type="evidence" value="ECO:0007669"/>
    <property type="project" value="InterPro"/>
</dbReference>
<dbReference type="KEGG" id="pdj:D0907_11235"/>
<dbReference type="GeneID" id="99506040"/>
<dbReference type="PANTHER" id="PTHR11575:SF24">
    <property type="entry name" value="5'-NUCLEOTIDASE"/>
    <property type="match status" value="1"/>
</dbReference>
<name>A0AAD0WD79_9GAMM</name>
<dbReference type="SUPFAM" id="SSF56300">
    <property type="entry name" value="Metallo-dependent phosphatases"/>
    <property type="match status" value="1"/>
</dbReference>
<dbReference type="PROSITE" id="PS51257">
    <property type="entry name" value="PROKAR_LIPOPROTEIN"/>
    <property type="match status" value="1"/>
</dbReference>
<feature type="chain" id="PRO_5042284389" evidence="1">
    <location>
        <begin position="18"/>
        <end position="906"/>
    </location>
</feature>
<dbReference type="Gene3D" id="3.60.21.10">
    <property type="match status" value="1"/>
</dbReference>
<dbReference type="EMBL" id="CP032090">
    <property type="protein sequence ID" value="AXV65796.1"/>
    <property type="molecule type" value="Genomic_DNA"/>
</dbReference>
<dbReference type="PRINTS" id="PR01607">
    <property type="entry name" value="APYRASEFAMLY"/>
</dbReference>
<dbReference type="InterPro" id="IPR004843">
    <property type="entry name" value="Calcineurin-like_PHP"/>
</dbReference>
<dbReference type="InterPro" id="IPR013320">
    <property type="entry name" value="ConA-like_dom_sf"/>
</dbReference>
<organism evidence="3 4">
    <name type="scientific">Pseudoalteromonas lipolytica</name>
    <dbReference type="NCBI Taxonomy" id="570156"/>
    <lineage>
        <taxon>Bacteria</taxon>
        <taxon>Pseudomonadati</taxon>
        <taxon>Pseudomonadota</taxon>
        <taxon>Gammaproteobacteria</taxon>
        <taxon>Alteromonadales</taxon>
        <taxon>Pseudoalteromonadaceae</taxon>
        <taxon>Pseudoalteromonas</taxon>
    </lineage>
</organism>
<keyword evidence="1" id="KW-0732">Signal</keyword>
<dbReference type="AlphaFoldDB" id="A0AAD0WD79"/>
<evidence type="ECO:0000313" key="3">
    <source>
        <dbReference type="EMBL" id="AXV65796.1"/>
    </source>
</evidence>
<reference evidence="3 4" key="1">
    <citation type="submission" date="2018-08" db="EMBL/GenBank/DDBJ databases">
        <title>Draft genome sequence of Pseudoalteromonas donghaensis HJ51.</title>
        <authorList>
            <person name="Oh J."/>
            <person name="Roh D."/>
        </authorList>
    </citation>
    <scope>NUCLEOTIDE SEQUENCE [LARGE SCALE GENOMIC DNA]</scope>
    <source>
        <strain evidence="3 4">HJ51</strain>
    </source>
</reference>
<dbReference type="RefSeq" id="WP_118844474.1">
    <property type="nucleotide sequence ID" value="NZ_CP032090.1"/>
</dbReference>
<protein>
    <submittedName>
        <fullName evidence="3">Metallophosphatase</fullName>
    </submittedName>
</protein>
<dbReference type="InterPro" id="IPR006179">
    <property type="entry name" value="5_nucleotidase/apyrase"/>
</dbReference>
<gene>
    <name evidence="3" type="ORF">D0907_11235</name>
</gene>
<accession>A0AAD0WD79</accession>
<dbReference type="InterPro" id="IPR029052">
    <property type="entry name" value="Metallo-depent_PP-like"/>
</dbReference>
<dbReference type="Proteomes" id="UP000264605">
    <property type="component" value="Chromosome"/>
</dbReference>
<sequence>MRFLIQLSVFLTISLLAACGGDKTTKETAVPPTQTGLIISADNGLTEQFDNGKVILTAPKNTVTTDTTFTYTSTAATPTDTDQGIVSARYTFRPNNVVFSDPLTLAIKLPEQQADVVFSIVILKNEQWQPLTTIKNDDDFAVSQITEFGTFALKSRRVPAVSKTIGEQCDDNATSQTVRFIHVADLHARFGFKEQLFSRIRSYYDNAKQANPNTLFTNGGDDYEKGTVAEQTSQGLATVEAIKAMAFDVRVIGNHDYAWGPEQLLDFADDDNAIVLASNTEYDGNADIEFAAVDFSVVKVGCLRIGFFGMTSVPWNELDNPIEDDPIPDFIANFKMNWQWQEVAEQIVNQYRQDVDYMVMVSHLGEGTDTRIATTVSGIDLVLGGHTHGGENYQTLENGSLVIQPNFFAQGLTDLTLTFDLKDKSIIDVDYNTVSTSDIMTVSTDTKTAIDEIMGRYAPDANTEIAVSENYPSAEQVALLTAKATKQQFAAIDAALFDASQVQDRWLPGTLTQEDFHAAFKVERQPSNTSGFNAIYQVNVTGAELKAMVQSQPEWVYLAPASIDDAAQYQVALFKGPALNSTLFFPTVPALEANLLAESWWILDNYARFRTSQCLYLDTENTLSACENEDVVTVWNFNDPSQGFKSDLGPATLNFFDPEQRNWGEENSQFSTTSALQIADLKDGTSGVLAFSRHSPSQGLLLTANSAANGDFTNDGLIADYTLVMDLLWPEQSSQQWRALLQTDITNISDADLYTNKANAIGIATTESGYFGNLNAGEWHRLAFVFYAAPTNGALKIYLDGKLIGVKDEGEINQRWAIDKATLLLTDNDYETEPGYLNALLFAGRAMTDNEIATLGAAKQQLNYVRSTRILNHVVERHYQTAPQIMNNPWLQQRSKFFNKQRQSVN</sequence>
<proteinExistence type="predicted"/>
<dbReference type="Gene3D" id="2.60.120.200">
    <property type="match status" value="1"/>
</dbReference>
<dbReference type="Pfam" id="PF00149">
    <property type="entry name" value="Metallophos"/>
    <property type="match status" value="1"/>
</dbReference>
<dbReference type="PANTHER" id="PTHR11575">
    <property type="entry name" value="5'-NUCLEOTIDASE-RELATED"/>
    <property type="match status" value="1"/>
</dbReference>
<evidence type="ECO:0000313" key="4">
    <source>
        <dbReference type="Proteomes" id="UP000264605"/>
    </source>
</evidence>
<evidence type="ECO:0000256" key="1">
    <source>
        <dbReference type="SAM" id="SignalP"/>
    </source>
</evidence>
<feature type="signal peptide" evidence="1">
    <location>
        <begin position="1"/>
        <end position="17"/>
    </location>
</feature>
<feature type="domain" description="Calcineurin-like phosphoesterase" evidence="2">
    <location>
        <begin position="179"/>
        <end position="389"/>
    </location>
</feature>
<dbReference type="GO" id="GO:0016787">
    <property type="term" value="F:hydrolase activity"/>
    <property type="evidence" value="ECO:0007669"/>
    <property type="project" value="InterPro"/>
</dbReference>